<dbReference type="PANTHER" id="PTHR36482:SF5">
    <property type="entry name" value="23 KDA JASMONATE-INDUCED PROTEIN-LIKE"/>
    <property type="match status" value="1"/>
</dbReference>
<dbReference type="InterPro" id="IPR053085">
    <property type="entry name" value="Jasmonate-induced_protein"/>
</dbReference>
<protein>
    <submittedName>
        <fullName evidence="1">Uncharacterized protein</fullName>
    </submittedName>
</protein>
<dbReference type="InterPro" id="IPR049065">
    <property type="entry name" value="Nakanori"/>
</dbReference>
<gene>
    <name evidence="1" type="ORF">FEM48_Zijuj11G0156400</name>
</gene>
<dbReference type="EMBL" id="JAEACU010000011">
    <property type="protein sequence ID" value="KAH7515064.1"/>
    <property type="molecule type" value="Genomic_DNA"/>
</dbReference>
<dbReference type="AlphaFoldDB" id="A0A978UJT3"/>
<evidence type="ECO:0000313" key="2">
    <source>
        <dbReference type="Proteomes" id="UP000813462"/>
    </source>
</evidence>
<dbReference type="Proteomes" id="UP000813462">
    <property type="component" value="Unassembled WGS sequence"/>
</dbReference>
<accession>A0A978UJT3</accession>
<sequence>MASNVFGNPITNQTLEAMPKYQGKETTAVHKAYEAPIMKNIDNEDVNARKFVESLKPKYNVVVTTTCLICIATGKRLTFVGSNDWQGHVGDSPYPLLLENGQWVHFFMSRIFHRLALDPLQLLYIMVIMRMEMLLNGCWLGTIQGIECSTADHYEGMDWNIINDDKLSMLDRYSSDTWNGCYSSVIAGYPDVMDVKTTNRICPIFEGTMTLKNTWIQ</sequence>
<name>A0A978UJT3_ZIZJJ</name>
<reference evidence="1" key="1">
    <citation type="journal article" date="2021" name="Front. Plant Sci.">
        <title>Chromosome-Scale Genome Assembly for Chinese Sour Jujube and Insights Into Its Genome Evolution and Domestication Signature.</title>
        <authorList>
            <person name="Shen L.-Y."/>
            <person name="Luo H."/>
            <person name="Wang X.-L."/>
            <person name="Wang X.-M."/>
            <person name="Qiu X.-J."/>
            <person name="Liu H."/>
            <person name="Zhou S.-S."/>
            <person name="Jia K.-H."/>
            <person name="Nie S."/>
            <person name="Bao Y.-T."/>
            <person name="Zhang R.-G."/>
            <person name="Yun Q.-Z."/>
            <person name="Chai Y.-H."/>
            <person name="Lu J.-Y."/>
            <person name="Li Y."/>
            <person name="Zhao S.-W."/>
            <person name="Mao J.-F."/>
            <person name="Jia S.-G."/>
            <person name="Mao Y.-M."/>
        </authorList>
    </citation>
    <scope>NUCLEOTIDE SEQUENCE</scope>
    <source>
        <strain evidence="1">AT0</strain>
        <tissue evidence="1">Leaf</tissue>
    </source>
</reference>
<dbReference type="Pfam" id="PF21230">
    <property type="entry name" value="Nakanori"/>
    <property type="match status" value="1"/>
</dbReference>
<comment type="caution">
    <text evidence="1">The sequence shown here is derived from an EMBL/GenBank/DDBJ whole genome shotgun (WGS) entry which is preliminary data.</text>
</comment>
<proteinExistence type="predicted"/>
<evidence type="ECO:0000313" key="1">
    <source>
        <dbReference type="EMBL" id="KAH7515064.1"/>
    </source>
</evidence>
<organism evidence="1 2">
    <name type="scientific">Ziziphus jujuba var. spinosa</name>
    <dbReference type="NCBI Taxonomy" id="714518"/>
    <lineage>
        <taxon>Eukaryota</taxon>
        <taxon>Viridiplantae</taxon>
        <taxon>Streptophyta</taxon>
        <taxon>Embryophyta</taxon>
        <taxon>Tracheophyta</taxon>
        <taxon>Spermatophyta</taxon>
        <taxon>Magnoliopsida</taxon>
        <taxon>eudicotyledons</taxon>
        <taxon>Gunneridae</taxon>
        <taxon>Pentapetalae</taxon>
        <taxon>rosids</taxon>
        <taxon>fabids</taxon>
        <taxon>Rosales</taxon>
        <taxon>Rhamnaceae</taxon>
        <taxon>Paliureae</taxon>
        <taxon>Ziziphus</taxon>
    </lineage>
</organism>
<dbReference type="PANTHER" id="PTHR36482">
    <property type="entry name" value="OSJNBA0024J22.15 PROTEIN"/>
    <property type="match status" value="1"/>
</dbReference>